<keyword evidence="6 8" id="KW-0472">Membrane</keyword>
<accession>A0AAD6L0D7</accession>
<dbReference type="EMBL" id="JAPFFJ010000003">
    <property type="protein sequence ID" value="KAJ6432891.1"/>
    <property type="molecule type" value="Genomic_DNA"/>
</dbReference>
<evidence type="ECO:0000256" key="2">
    <source>
        <dbReference type="ARBA" id="ARBA00008574"/>
    </source>
</evidence>
<feature type="transmembrane region" description="Helical" evidence="8">
    <location>
        <begin position="177"/>
        <end position="205"/>
    </location>
</feature>
<evidence type="ECO:0000256" key="8">
    <source>
        <dbReference type="RuleBase" id="RU079119"/>
    </source>
</evidence>
<proteinExistence type="inferred from homology"/>
<keyword evidence="7 8" id="KW-0012">Acyltransferase</keyword>
<dbReference type="InterPro" id="IPR039859">
    <property type="entry name" value="PFA4/ZDH16/20/ERF2-like"/>
</dbReference>
<keyword evidence="11" id="KW-1185">Reference proteome</keyword>
<evidence type="ECO:0000313" key="11">
    <source>
        <dbReference type="Proteomes" id="UP001162972"/>
    </source>
</evidence>
<feature type="transmembrane region" description="Helical" evidence="8">
    <location>
        <begin position="42"/>
        <end position="64"/>
    </location>
</feature>
<dbReference type="Pfam" id="PF01529">
    <property type="entry name" value="DHHC"/>
    <property type="match status" value="1"/>
</dbReference>
<reference evidence="10 11" key="1">
    <citation type="journal article" date="2023" name="Int. J. Mol. Sci.">
        <title>De Novo Assembly and Annotation of 11 Diverse Shrub Willow (Salix) Genomes Reveals Novel Gene Organization in Sex-Linked Regions.</title>
        <authorList>
            <person name="Hyden B."/>
            <person name="Feng K."/>
            <person name="Yates T.B."/>
            <person name="Jawdy S."/>
            <person name="Cereghino C."/>
            <person name="Smart L.B."/>
            <person name="Muchero W."/>
        </authorList>
    </citation>
    <scope>NUCLEOTIDE SEQUENCE [LARGE SCALE GENOMIC DNA]</scope>
    <source>
        <tissue evidence="10">Shoot tip</tissue>
    </source>
</reference>
<comment type="similarity">
    <text evidence="2 8">Belongs to the DHHC palmitoyltransferase family.</text>
</comment>
<comment type="subcellular location">
    <subcellularLocation>
        <location evidence="1">Endomembrane system</location>
        <topology evidence="1">Multi-pass membrane protein</topology>
    </subcellularLocation>
</comment>
<evidence type="ECO:0000256" key="7">
    <source>
        <dbReference type="ARBA" id="ARBA00023315"/>
    </source>
</evidence>
<evidence type="ECO:0000313" key="10">
    <source>
        <dbReference type="EMBL" id="KAJ6432891.1"/>
    </source>
</evidence>
<dbReference type="AlphaFoldDB" id="A0AAD6L0D7"/>
<dbReference type="EC" id="2.3.1.225" evidence="8"/>
<evidence type="ECO:0000256" key="4">
    <source>
        <dbReference type="ARBA" id="ARBA00022692"/>
    </source>
</evidence>
<protein>
    <recommendedName>
        <fullName evidence="8">S-acyltransferase</fullName>
        <ecNumber evidence="8">2.3.1.225</ecNumber>
    </recommendedName>
    <alternativeName>
        <fullName evidence="8">Palmitoyltransferase</fullName>
    </alternativeName>
</protein>
<evidence type="ECO:0000256" key="5">
    <source>
        <dbReference type="ARBA" id="ARBA00022989"/>
    </source>
</evidence>
<comment type="domain">
    <text evidence="8">The DHHC domain is required for palmitoyltransferase activity.</text>
</comment>
<dbReference type="PROSITE" id="PS50216">
    <property type="entry name" value="DHHC"/>
    <property type="match status" value="1"/>
</dbReference>
<comment type="caution">
    <text evidence="10">The sequence shown here is derived from an EMBL/GenBank/DDBJ whole genome shotgun (WGS) entry which is preliminary data.</text>
</comment>
<evidence type="ECO:0000259" key="9">
    <source>
        <dbReference type="Pfam" id="PF01529"/>
    </source>
</evidence>
<gene>
    <name evidence="10" type="ORF">OIU84_020013</name>
</gene>
<dbReference type="InterPro" id="IPR001594">
    <property type="entry name" value="Palmitoyltrfase_DHHC"/>
</dbReference>
<feature type="transmembrane region" description="Helical" evidence="8">
    <location>
        <begin position="141"/>
        <end position="165"/>
    </location>
</feature>
<evidence type="ECO:0000256" key="3">
    <source>
        <dbReference type="ARBA" id="ARBA00022679"/>
    </source>
</evidence>
<organism evidence="10 11">
    <name type="scientific">Salix udensis</name>
    <dbReference type="NCBI Taxonomy" id="889485"/>
    <lineage>
        <taxon>Eukaryota</taxon>
        <taxon>Viridiplantae</taxon>
        <taxon>Streptophyta</taxon>
        <taxon>Embryophyta</taxon>
        <taxon>Tracheophyta</taxon>
        <taxon>Spermatophyta</taxon>
        <taxon>Magnoliopsida</taxon>
        <taxon>eudicotyledons</taxon>
        <taxon>Gunneridae</taxon>
        <taxon>Pentapetalae</taxon>
        <taxon>rosids</taxon>
        <taxon>fabids</taxon>
        <taxon>Malpighiales</taxon>
        <taxon>Salicaceae</taxon>
        <taxon>Saliceae</taxon>
        <taxon>Salix</taxon>
    </lineage>
</organism>
<evidence type="ECO:0000256" key="6">
    <source>
        <dbReference type="ARBA" id="ARBA00023136"/>
    </source>
</evidence>
<keyword evidence="5 8" id="KW-1133">Transmembrane helix</keyword>
<dbReference type="Proteomes" id="UP001162972">
    <property type="component" value="Chromosome 10"/>
</dbReference>
<feature type="domain" description="Palmitoyltransferase DHHC" evidence="9">
    <location>
        <begin position="94"/>
        <end position="217"/>
    </location>
</feature>
<evidence type="ECO:0000256" key="1">
    <source>
        <dbReference type="ARBA" id="ARBA00004127"/>
    </source>
</evidence>
<feature type="transmembrane region" description="Helical" evidence="8">
    <location>
        <begin position="6"/>
        <end position="30"/>
    </location>
</feature>
<dbReference type="GO" id="GO:0012505">
    <property type="term" value="C:endomembrane system"/>
    <property type="evidence" value="ECO:0007669"/>
    <property type="project" value="UniProtKB-SubCell"/>
</dbReference>
<comment type="catalytic activity">
    <reaction evidence="8">
        <text>L-cysteinyl-[protein] + hexadecanoyl-CoA = S-hexadecanoyl-L-cysteinyl-[protein] + CoA</text>
        <dbReference type="Rhea" id="RHEA:36683"/>
        <dbReference type="Rhea" id="RHEA-COMP:10131"/>
        <dbReference type="Rhea" id="RHEA-COMP:11032"/>
        <dbReference type="ChEBI" id="CHEBI:29950"/>
        <dbReference type="ChEBI" id="CHEBI:57287"/>
        <dbReference type="ChEBI" id="CHEBI:57379"/>
        <dbReference type="ChEBI" id="CHEBI:74151"/>
        <dbReference type="EC" id="2.3.1.225"/>
    </reaction>
</comment>
<sequence>MEWKRFLSIPVFSVFLLMGFVYFITVFIFIEDWAGLQSSPGTLNAMIFTFMASLCLFSFVVCVLTEPGYVPSPYVPDVEGAAVPLHQEPHNKSSQLRQCDKCCTYKPPRAHHCRICRRCVLRMDHHCLWINNCVGYWNYKAFVILVLYATIASIYSSVMIISCAFQKNWNFSGRVPMKIFFAVSGAMMVGLSITFGTLLGFHIYLISCNMTTIENYEGIRAAWLARKSGHSYRHPFNLSVYKNITSVLGPNILKWLCPTALSHLKDGMSYPTAHDS</sequence>
<dbReference type="GO" id="GO:0019706">
    <property type="term" value="F:protein-cysteine S-palmitoyltransferase activity"/>
    <property type="evidence" value="ECO:0007669"/>
    <property type="project" value="UniProtKB-EC"/>
</dbReference>
<keyword evidence="4 8" id="KW-0812">Transmembrane</keyword>
<keyword evidence="3 8" id="KW-0808">Transferase</keyword>
<name>A0AAD6L0D7_9ROSI</name>
<dbReference type="PANTHER" id="PTHR12246">
    <property type="entry name" value="PALMITOYLTRANSFERASE ZDHHC16"/>
    <property type="match status" value="1"/>
</dbReference>